<protein>
    <recommendedName>
        <fullName evidence="11">Neurotransmitter-gated ion-channel ligand-binding domain-containing protein</fullName>
    </recommendedName>
</protein>
<evidence type="ECO:0000256" key="5">
    <source>
        <dbReference type="SAM" id="Phobius"/>
    </source>
</evidence>
<dbReference type="CDD" id="cd19050">
    <property type="entry name" value="LGIC_TM_bact"/>
    <property type="match status" value="1"/>
</dbReference>
<dbReference type="AlphaFoldDB" id="A0AAW5R5A0"/>
<dbReference type="Pfam" id="PF02931">
    <property type="entry name" value="Neur_chan_LBD"/>
    <property type="match status" value="1"/>
</dbReference>
<gene>
    <name evidence="9" type="ORF">MUB46_18210</name>
</gene>
<dbReference type="InterPro" id="IPR038050">
    <property type="entry name" value="Neuro_actylchol_rec"/>
</dbReference>
<keyword evidence="6" id="KW-0732">Signal</keyword>
<keyword evidence="4 5" id="KW-0472">Membrane</keyword>
<proteinExistence type="predicted"/>
<name>A0AAW5R5A0_9HYPH</name>
<comment type="subcellular location">
    <subcellularLocation>
        <location evidence="1">Membrane</location>
        <topology evidence="1">Multi-pass membrane protein</topology>
    </subcellularLocation>
</comment>
<reference evidence="9 10" key="1">
    <citation type="submission" date="2022-04" db="EMBL/GenBank/DDBJ databases">
        <authorList>
            <person name="Ye Y.-Q."/>
            <person name="Du Z.-J."/>
        </authorList>
    </citation>
    <scope>NUCLEOTIDE SEQUENCE [LARGE SCALE GENOMIC DNA]</scope>
    <source>
        <strain evidence="9 10">A6E488</strain>
    </source>
</reference>
<dbReference type="Proteomes" id="UP001320898">
    <property type="component" value="Unassembled WGS sequence"/>
</dbReference>
<dbReference type="RefSeq" id="WP_261617380.1">
    <property type="nucleotide sequence ID" value="NZ_JALIDZ010000008.1"/>
</dbReference>
<dbReference type="Gene3D" id="1.20.58.390">
    <property type="entry name" value="Neurotransmitter-gated ion-channel transmembrane domain"/>
    <property type="match status" value="1"/>
</dbReference>
<sequence>MNRILAFGLFTLVFIAALPLAAAQAQNCALPADYHPDMAPDGAGAPIVITVGILVADVTAIDDVGQSLEGDFILRKTWRDPRLARLGGCRLHRSLVWFPVTDVLNSNQLRRSRGEFGADQVHIQSSGNVEYYQRFFGSVATYHNLRDFPFDSHRMRIRIAMLEYPADRVQIRLDPQFGGLAALLNIPDWSINGVETTVAEEIVPEFNTTYSVLYVDILASRNGQYFVWKVMLPLLLIVLMSFAVFWIEPERFGPQIGLAATSMLTLIAFQFAMTSMLPKLSYFTLLDQLILGSTILVFGSLVEATMTSVLIVKGKTESALRLDHVCRWLFPTALVAIWTFILI</sequence>
<dbReference type="InterPro" id="IPR036734">
    <property type="entry name" value="Neur_chan_lig-bd_sf"/>
</dbReference>
<accession>A0AAW5R5A0</accession>
<feature type="transmembrane region" description="Helical" evidence="5">
    <location>
        <begin position="324"/>
        <end position="341"/>
    </location>
</feature>
<evidence type="ECO:0000256" key="3">
    <source>
        <dbReference type="ARBA" id="ARBA00022989"/>
    </source>
</evidence>
<evidence type="ECO:0000313" key="9">
    <source>
        <dbReference type="EMBL" id="MCT8973804.1"/>
    </source>
</evidence>
<dbReference type="InterPro" id="IPR006029">
    <property type="entry name" value="Neurotrans-gated_channel_TM"/>
</dbReference>
<feature type="transmembrane region" description="Helical" evidence="5">
    <location>
        <begin position="289"/>
        <end position="312"/>
    </location>
</feature>
<evidence type="ECO:0000313" key="10">
    <source>
        <dbReference type="Proteomes" id="UP001320898"/>
    </source>
</evidence>
<evidence type="ECO:0000256" key="2">
    <source>
        <dbReference type="ARBA" id="ARBA00022692"/>
    </source>
</evidence>
<evidence type="ECO:0000259" key="7">
    <source>
        <dbReference type="Pfam" id="PF02931"/>
    </source>
</evidence>
<feature type="chain" id="PRO_5043666664" description="Neurotransmitter-gated ion-channel ligand-binding domain-containing protein" evidence="6">
    <location>
        <begin position="26"/>
        <end position="343"/>
    </location>
</feature>
<dbReference type="SUPFAM" id="SSF63712">
    <property type="entry name" value="Nicotinic receptor ligand binding domain-like"/>
    <property type="match status" value="1"/>
</dbReference>
<feature type="transmembrane region" description="Helical" evidence="5">
    <location>
        <begin position="226"/>
        <end position="247"/>
    </location>
</feature>
<feature type="domain" description="Neurotransmitter-gated ion-channel ligand-binding" evidence="7">
    <location>
        <begin position="32"/>
        <end position="196"/>
    </location>
</feature>
<evidence type="ECO:0000256" key="6">
    <source>
        <dbReference type="SAM" id="SignalP"/>
    </source>
</evidence>
<feature type="signal peptide" evidence="6">
    <location>
        <begin position="1"/>
        <end position="25"/>
    </location>
</feature>
<dbReference type="InterPro" id="IPR006202">
    <property type="entry name" value="Neur_chan_lig-bd"/>
</dbReference>
<dbReference type="InterPro" id="IPR006201">
    <property type="entry name" value="Neur_channel"/>
</dbReference>
<dbReference type="Gene3D" id="2.70.170.10">
    <property type="entry name" value="Neurotransmitter-gated ion-channel ligand-binding domain"/>
    <property type="match status" value="1"/>
</dbReference>
<comment type="caution">
    <text evidence="9">The sequence shown here is derived from an EMBL/GenBank/DDBJ whole genome shotgun (WGS) entry which is preliminary data.</text>
</comment>
<evidence type="ECO:0008006" key="11">
    <source>
        <dbReference type="Google" id="ProtNLM"/>
    </source>
</evidence>
<dbReference type="GO" id="GO:0005230">
    <property type="term" value="F:extracellular ligand-gated monoatomic ion channel activity"/>
    <property type="evidence" value="ECO:0007669"/>
    <property type="project" value="InterPro"/>
</dbReference>
<evidence type="ECO:0000256" key="4">
    <source>
        <dbReference type="ARBA" id="ARBA00023136"/>
    </source>
</evidence>
<evidence type="ECO:0000259" key="8">
    <source>
        <dbReference type="Pfam" id="PF02932"/>
    </source>
</evidence>
<dbReference type="Pfam" id="PF02932">
    <property type="entry name" value="Neur_chan_memb"/>
    <property type="match status" value="1"/>
</dbReference>
<dbReference type="EMBL" id="JALIDZ010000008">
    <property type="protein sequence ID" value="MCT8973804.1"/>
    <property type="molecule type" value="Genomic_DNA"/>
</dbReference>
<keyword evidence="10" id="KW-1185">Reference proteome</keyword>
<feature type="domain" description="Neurotransmitter-gated ion-channel transmembrane" evidence="8">
    <location>
        <begin position="231"/>
        <end position="307"/>
    </location>
</feature>
<dbReference type="PANTHER" id="PTHR18945">
    <property type="entry name" value="NEUROTRANSMITTER GATED ION CHANNEL"/>
    <property type="match status" value="1"/>
</dbReference>
<dbReference type="GO" id="GO:0016020">
    <property type="term" value="C:membrane"/>
    <property type="evidence" value="ECO:0007669"/>
    <property type="project" value="UniProtKB-SubCell"/>
</dbReference>
<organism evidence="9 10">
    <name type="scientific">Microbaculum marinisediminis</name>
    <dbReference type="NCBI Taxonomy" id="2931392"/>
    <lineage>
        <taxon>Bacteria</taxon>
        <taxon>Pseudomonadati</taxon>
        <taxon>Pseudomonadota</taxon>
        <taxon>Alphaproteobacteria</taxon>
        <taxon>Hyphomicrobiales</taxon>
        <taxon>Tepidamorphaceae</taxon>
        <taxon>Microbaculum</taxon>
    </lineage>
</organism>
<evidence type="ECO:0000256" key="1">
    <source>
        <dbReference type="ARBA" id="ARBA00004141"/>
    </source>
</evidence>
<keyword evidence="3 5" id="KW-1133">Transmembrane helix</keyword>
<keyword evidence="2 5" id="KW-0812">Transmembrane</keyword>
<dbReference type="GO" id="GO:0004888">
    <property type="term" value="F:transmembrane signaling receptor activity"/>
    <property type="evidence" value="ECO:0007669"/>
    <property type="project" value="InterPro"/>
</dbReference>
<dbReference type="InterPro" id="IPR036719">
    <property type="entry name" value="Neuro-gated_channel_TM_sf"/>
</dbReference>
<dbReference type="SUPFAM" id="SSF90112">
    <property type="entry name" value="Neurotransmitter-gated ion-channel transmembrane pore"/>
    <property type="match status" value="1"/>
</dbReference>